<dbReference type="GO" id="GO:0000155">
    <property type="term" value="F:phosphorelay sensor kinase activity"/>
    <property type="evidence" value="ECO:0007669"/>
    <property type="project" value="InterPro"/>
</dbReference>
<gene>
    <name evidence="17" type="ORF">AAW51_1153</name>
</gene>
<evidence type="ECO:0000256" key="9">
    <source>
        <dbReference type="ARBA" id="ARBA00022840"/>
    </source>
</evidence>
<dbReference type="Gene3D" id="3.30.565.10">
    <property type="entry name" value="Histidine kinase-like ATPase, C-terminal domain"/>
    <property type="match status" value="1"/>
</dbReference>
<keyword evidence="11 13" id="KW-0472">Membrane</keyword>
<dbReference type="CDD" id="cd16922">
    <property type="entry name" value="HATPase_EvgS-ArcB-TorS-like"/>
    <property type="match status" value="1"/>
</dbReference>
<protein>
    <recommendedName>
        <fullName evidence="3">histidine kinase</fullName>
        <ecNumber evidence="3">2.7.13.3</ecNumber>
    </recommendedName>
</protein>
<evidence type="ECO:0000256" key="4">
    <source>
        <dbReference type="ARBA" id="ARBA00022475"/>
    </source>
</evidence>
<accession>A0A0G3BEL6</accession>
<evidence type="ECO:0000256" key="1">
    <source>
        <dbReference type="ARBA" id="ARBA00000085"/>
    </source>
</evidence>
<dbReference type="InterPro" id="IPR001610">
    <property type="entry name" value="PAC"/>
</dbReference>
<dbReference type="InterPro" id="IPR000700">
    <property type="entry name" value="PAS-assoc_C"/>
</dbReference>
<feature type="domain" description="PAS" evidence="15">
    <location>
        <begin position="312"/>
        <end position="384"/>
    </location>
</feature>
<dbReference type="Pfam" id="PF00512">
    <property type="entry name" value="HisKA"/>
    <property type="match status" value="1"/>
</dbReference>
<dbReference type="PRINTS" id="PR00344">
    <property type="entry name" value="BCTRLSENSOR"/>
</dbReference>
<evidence type="ECO:0000256" key="11">
    <source>
        <dbReference type="ARBA" id="ARBA00023136"/>
    </source>
</evidence>
<feature type="transmembrane region" description="Helical" evidence="13">
    <location>
        <begin position="113"/>
        <end position="135"/>
    </location>
</feature>
<dbReference type="SMART" id="SM00091">
    <property type="entry name" value="PAS"/>
    <property type="match status" value="2"/>
</dbReference>
<feature type="transmembrane region" description="Helical" evidence="13">
    <location>
        <begin position="47"/>
        <end position="64"/>
    </location>
</feature>
<dbReference type="PANTHER" id="PTHR43047">
    <property type="entry name" value="TWO-COMPONENT HISTIDINE PROTEIN KINASE"/>
    <property type="match status" value="1"/>
</dbReference>
<dbReference type="InterPro" id="IPR004358">
    <property type="entry name" value="Sig_transdc_His_kin-like_C"/>
</dbReference>
<keyword evidence="13" id="KW-1133">Transmembrane helix</keyword>
<keyword evidence="8 17" id="KW-0418">Kinase</keyword>
<feature type="coiled-coil region" evidence="12">
    <location>
        <begin position="288"/>
        <end position="322"/>
    </location>
</feature>
<keyword evidence="5" id="KW-0597">Phosphoprotein</keyword>
<evidence type="ECO:0000313" key="17">
    <source>
        <dbReference type="EMBL" id="AKJ27844.1"/>
    </source>
</evidence>
<dbReference type="AlphaFoldDB" id="A0A0G3BEL6"/>
<organism evidence="17 18">
    <name type="scientific">Caldimonas brevitalea</name>
    <dbReference type="NCBI Taxonomy" id="413882"/>
    <lineage>
        <taxon>Bacteria</taxon>
        <taxon>Pseudomonadati</taxon>
        <taxon>Pseudomonadota</taxon>
        <taxon>Betaproteobacteria</taxon>
        <taxon>Burkholderiales</taxon>
        <taxon>Sphaerotilaceae</taxon>
        <taxon>Caldimonas</taxon>
    </lineage>
</organism>
<comment type="subcellular location">
    <subcellularLocation>
        <location evidence="2">Cell membrane</location>
    </subcellularLocation>
</comment>
<dbReference type="EC" id="2.7.13.3" evidence="3"/>
<dbReference type="Gene3D" id="1.10.287.130">
    <property type="match status" value="1"/>
</dbReference>
<dbReference type="FunFam" id="3.30.450.20:FF:000099">
    <property type="entry name" value="Sensory box sensor histidine kinase"/>
    <property type="match status" value="1"/>
</dbReference>
<dbReference type="InterPro" id="IPR036890">
    <property type="entry name" value="HATPase_C_sf"/>
</dbReference>
<name>A0A0G3BEL6_9BURK</name>
<dbReference type="CDD" id="cd00130">
    <property type="entry name" value="PAS"/>
    <property type="match status" value="2"/>
</dbReference>
<dbReference type="InterPro" id="IPR005467">
    <property type="entry name" value="His_kinase_dom"/>
</dbReference>
<dbReference type="InterPro" id="IPR000014">
    <property type="entry name" value="PAS"/>
</dbReference>
<evidence type="ECO:0000256" key="6">
    <source>
        <dbReference type="ARBA" id="ARBA00022679"/>
    </source>
</evidence>
<dbReference type="Proteomes" id="UP000035352">
    <property type="component" value="Chromosome"/>
</dbReference>
<keyword evidence="18" id="KW-1185">Reference proteome</keyword>
<evidence type="ECO:0000256" key="8">
    <source>
        <dbReference type="ARBA" id="ARBA00022777"/>
    </source>
</evidence>
<dbReference type="SUPFAM" id="SSF55785">
    <property type="entry name" value="PYP-like sensor domain (PAS domain)"/>
    <property type="match status" value="2"/>
</dbReference>
<dbReference type="Pfam" id="PF02518">
    <property type="entry name" value="HATPase_c"/>
    <property type="match status" value="1"/>
</dbReference>
<dbReference type="SUPFAM" id="SSF47384">
    <property type="entry name" value="Homodimeric domain of signal transducing histidine kinase"/>
    <property type="match status" value="1"/>
</dbReference>
<feature type="transmembrane region" description="Helical" evidence="13">
    <location>
        <begin position="180"/>
        <end position="201"/>
    </location>
</feature>
<dbReference type="GO" id="GO:0009927">
    <property type="term" value="F:histidine phosphotransfer kinase activity"/>
    <property type="evidence" value="ECO:0007669"/>
    <property type="project" value="TreeGrafter"/>
</dbReference>
<dbReference type="NCBIfam" id="TIGR00229">
    <property type="entry name" value="sensory_box"/>
    <property type="match status" value="2"/>
</dbReference>
<comment type="catalytic activity">
    <reaction evidence="1">
        <text>ATP + protein L-histidine = ADP + protein N-phospho-L-histidine.</text>
        <dbReference type="EC" id="2.7.13.3"/>
    </reaction>
</comment>
<dbReference type="EMBL" id="CP011371">
    <property type="protein sequence ID" value="AKJ27844.1"/>
    <property type="molecule type" value="Genomic_DNA"/>
</dbReference>
<feature type="domain" description="Histidine kinase" evidence="14">
    <location>
        <begin position="584"/>
        <end position="806"/>
    </location>
</feature>
<dbReference type="PANTHER" id="PTHR43047:SF72">
    <property type="entry name" value="OSMOSENSING HISTIDINE PROTEIN KINASE SLN1"/>
    <property type="match status" value="1"/>
</dbReference>
<feature type="domain" description="PAS" evidence="15">
    <location>
        <begin position="439"/>
        <end position="508"/>
    </location>
</feature>
<dbReference type="STRING" id="413882.AAW51_1153"/>
<evidence type="ECO:0000256" key="13">
    <source>
        <dbReference type="SAM" id="Phobius"/>
    </source>
</evidence>
<dbReference type="Pfam" id="PF13426">
    <property type="entry name" value="PAS_9"/>
    <property type="match status" value="1"/>
</dbReference>
<dbReference type="PROSITE" id="PS50112">
    <property type="entry name" value="PAS"/>
    <property type="match status" value="2"/>
</dbReference>
<feature type="transmembrane region" description="Helical" evidence="13">
    <location>
        <begin position="221"/>
        <end position="241"/>
    </location>
</feature>
<dbReference type="SUPFAM" id="SSF55874">
    <property type="entry name" value="ATPase domain of HSP90 chaperone/DNA topoisomerase II/histidine kinase"/>
    <property type="match status" value="1"/>
</dbReference>
<dbReference type="InterPro" id="IPR013767">
    <property type="entry name" value="PAS_fold"/>
</dbReference>
<keyword evidence="9" id="KW-0067">ATP-binding</keyword>
<reference evidence="17 18" key="1">
    <citation type="submission" date="2015-05" db="EMBL/GenBank/DDBJ databases">
        <authorList>
            <person name="Tang B."/>
            <person name="Yu Y."/>
        </authorList>
    </citation>
    <scope>NUCLEOTIDE SEQUENCE [LARGE SCALE GENOMIC DNA]</scope>
    <source>
        <strain evidence="17 18">DSM 7029</strain>
    </source>
</reference>
<dbReference type="SMART" id="SM00387">
    <property type="entry name" value="HATPase_c"/>
    <property type="match status" value="1"/>
</dbReference>
<evidence type="ECO:0000259" key="15">
    <source>
        <dbReference type="PROSITE" id="PS50112"/>
    </source>
</evidence>
<evidence type="ECO:0000259" key="16">
    <source>
        <dbReference type="PROSITE" id="PS50113"/>
    </source>
</evidence>
<dbReference type="SMART" id="SM00388">
    <property type="entry name" value="HisKA"/>
    <property type="match status" value="1"/>
</dbReference>
<evidence type="ECO:0000256" key="7">
    <source>
        <dbReference type="ARBA" id="ARBA00022741"/>
    </source>
</evidence>
<evidence type="ECO:0000259" key="14">
    <source>
        <dbReference type="PROSITE" id="PS50109"/>
    </source>
</evidence>
<dbReference type="CDD" id="cd00082">
    <property type="entry name" value="HisKA"/>
    <property type="match status" value="1"/>
</dbReference>
<dbReference type="KEGG" id="pbh:AAW51_1153"/>
<evidence type="ECO:0000256" key="3">
    <source>
        <dbReference type="ARBA" id="ARBA00012438"/>
    </source>
</evidence>
<keyword evidence="4" id="KW-1003">Cell membrane</keyword>
<dbReference type="InterPro" id="IPR035965">
    <property type="entry name" value="PAS-like_dom_sf"/>
</dbReference>
<proteinExistence type="predicted"/>
<dbReference type="InterPro" id="IPR003594">
    <property type="entry name" value="HATPase_dom"/>
</dbReference>
<keyword evidence="7" id="KW-0547">Nucleotide-binding</keyword>
<keyword evidence="13" id="KW-0812">Transmembrane</keyword>
<dbReference type="InterPro" id="IPR003661">
    <property type="entry name" value="HisK_dim/P_dom"/>
</dbReference>
<dbReference type="SMART" id="SM00086">
    <property type="entry name" value="PAC"/>
    <property type="match status" value="2"/>
</dbReference>
<dbReference type="InterPro" id="IPR036097">
    <property type="entry name" value="HisK_dim/P_sf"/>
</dbReference>
<feature type="transmembrane region" description="Helical" evidence="13">
    <location>
        <begin position="253"/>
        <end position="272"/>
    </location>
</feature>
<evidence type="ECO:0000256" key="10">
    <source>
        <dbReference type="ARBA" id="ARBA00023012"/>
    </source>
</evidence>
<sequence length="813" mass="88351">MSGRWLAYARVAGVVGVLICAGALFGWLAGWPWQVYTGKGLQSLRPTAALCFGLVSLGVVWRAFRCQGPAGLWLPLSAVLLAGVTIVEHLIGAETGLHRLLVQDRYDGHGLNLRMPIHSAVGVALLGLSLVAGAARSDGSHPWWSRLAAALAVAAVAMAYITSVGMLLDTRWEGSPLSDFASLSLPAATLIVLLGIASIALRAERTPLLAAFAPSSAASRFFRAVLPLALLFPVLTGWLRLAGQRAGWYGDELGAAWMVLMSTLLFVGVAFVSTRWISRFESALKASHATLEQRVEERTAQLAEAMERVRESEERFRFMAEAAPALIWMTDADGDCSYVNSTWLQYTGHALAEELGQGWMDNNVHPADRERVLRTWLQSTEARRTFRLEYRLRRHDGQYRWIVSHGTPRIEGAGRFAGYVGTCADIHDAKSTALALQASREQLASIVDSATIAIISLDASHRIVLFNAAAEKIFQVSAARMLSRTLDVLLPERFRTGDEAVLQAFERSAANAGQKEGAPQLWGLRANGEEFPLEVSISRVDSDGVRLVTVVLRDMSEVYALEAERRARAAAEEASRAKSLFLSHLSHELRTPLNAVIGFSQLLLATAPQNNPKSNQHQYAGYILQAGQHLLAMINDLLDLSRIEAGQTQLQMRAVDLGASVQHSLQLVAPQAQSAGVTVQVSSRDDAGTPLVLADEARLRQVLVNLLSNAIKYNRPHGHVEVDVSRYDEDDLAVEVRDTGFGMSPEQLDNLFTPFSRLGREHSDIEGTGIGLSLSKRLIEMMGGRIEVRSTPEQGSTFTAVLKAAPASPDAAG</sequence>
<feature type="transmembrane region" description="Helical" evidence="13">
    <location>
        <begin position="71"/>
        <end position="93"/>
    </location>
</feature>
<dbReference type="GO" id="GO:0005886">
    <property type="term" value="C:plasma membrane"/>
    <property type="evidence" value="ECO:0007669"/>
    <property type="project" value="UniProtKB-SubCell"/>
</dbReference>
<feature type="transmembrane region" description="Helical" evidence="13">
    <location>
        <begin position="7"/>
        <end position="27"/>
    </location>
</feature>
<keyword evidence="6" id="KW-0808">Transferase</keyword>
<evidence type="ECO:0000313" key="18">
    <source>
        <dbReference type="Proteomes" id="UP000035352"/>
    </source>
</evidence>
<dbReference type="Pfam" id="PF00989">
    <property type="entry name" value="PAS"/>
    <property type="match status" value="1"/>
</dbReference>
<dbReference type="Gene3D" id="3.30.450.20">
    <property type="entry name" value="PAS domain"/>
    <property type="match status" value="2"/>
</dbReference>
<keyword evidence="10" id="KW-0902">Two-component regulatory system</keyword>
<dbReference type="GO" id="GO:0005524">
    <property type="term" value="F:ATP binding"/>
    <property type="evidence" value="ECO:0007669"/>
    <property type="project" value="UniProtKB-KW"/>
</dbReference>
<feature type="transmembrane region" description="Helical" evidence="13">
    <location>
        <begin position="147"/>
        <end position="168"/>
    </location>
</feature>
<evidence type="ECO:0000256" key="5">
    <source>
        <dbReference type="ARBA" id="ARBA00022553"/>
    </source>
</evidence>
<dbReference type="FunFam" id="3.30.565.10:FF:000023">
    <property type="entry name" value="PAS domain-containing sensor histidine kinase"/>
    <property type="match status" value="1"/>
</dbReference>
<dbReference type="PROSITE" id="PS50109">
    <property type="entry name" value="HIS_KIN"/>
    <property type="match status" value="1"/>
</dbReference>
<dbReference type="PROSITE" id="PS50113">
    <property type="entry name" value="PAC"/>
    <property type="match status" value="1"/>
</dbReference>
<feature type="domain" description="PAC" evidence="16">
    <location>
        <begin position="386"/>
        <end position="438"/>
    </location>
</feature>
<dbReference type="GO" id="GO:0006355">
    <property type="term" value="P:regulation of DNA-templated transcription"/>
    <property type="evidence" value="ECO:0007669"/>
    <property type="project" value="InterPro"/>
</dbReference>
<evidence type="ECO:0000256" key="2">
    <source>
        <dbReference type="ARBA" id="ARBA00004236"/>
    </source>
</evidence>
<evidence type="ECO:0000256" key="12">
    <source>
        <dbReference type="SAM" id="Coils"/>
    </source>
</evidence>
<keyword evidence="12" id="KW-0175">Coiled coil</keyword>